<evidence type="ECO:0000256" key="4">
    <source>
        <dbReference type="ARBA" id="ARBA00023125"/>
    </source>
</evidence>
<keyword evidence="3" id="KW-0805">Transcription regulation</keyword>
<feature type="coiled-coil region" evidence="8">
    <location>
        <begin position="206"/>
        <end position="233"/>
    </location>
</feature>
<evidence type="ECO:0000259" key="10">
    <source>
        <dbReference type="PROSITE" id="PS50217"/>
    </source>
</evidence>
<evidence type="ECO:0000256" key="9">
    <source>
        <dbReference type="SAM" id="MobiDB-lite"/>
    </source>
</evidence>
<evidence type="ECO:0000313" key="12">
    <source>
        <dbReference type="EMBL" id="GAA0169496.1"/>
    </source>
</evidence>
<comment type="caution">
    <text evidence="12">The sequence shown here is derived from an EMBL/GenBank/DDBJ whole genome shotgun (WGS) entry which is preliminary data.</text>
</comment>
<organism evidence="12 13">
    <name type="scientific">Lithospermum erythrorhizon</name>
    <name type="common">Purple gromwell</name>
    <name type="synonym">Lithospermum officinale var. erythrorhizon</name>
    <dbReference type="NCBI Taxonomy" id="34254"/>
    <lineage>
        <taxon>Eukaryota</taxon>
        <taxon>Viridiplantae</taxon>
        <taxon>Streptophyta</taxon>
        <taxon>Embryophyta</taxon>
        <taxon>Tracheophyta</taxon>
        <taxon>Spermatophyta</taxon>
        <taxon>Magnoliopsida</taxon>
        <taxon>eudicotyledons</taxon>
        <taxon>Gunneridae</taxon>
        <taxon>Pentapetalae</taxon>
        <taxon>asterids</taxon>
        <taxon>lamiids</taxon>
        <taxon>Boraginales</taxon>
        <taxon>Boraginaceae</taxon>
        <taxon>Boraginoideae</taxon>
        <taxon>Lithospermeae</taxon>
        <taxon>Lithospermum</taxon>
    </lineage>
</organism>
<evidence type="ECO:0000256" key="3">
    <source>
        <dbReference type="ARBA" id="ARBA00023015"/>
    </source>
</evidence>
<sequence length="479" mass="53904">MASSSINGNNHQASKFGIQHHFHEQQHPHQQQHHQNNQISFDMMQASNSSSNIIPGNYIGRDGGTMDLVDVDSPFYLYQQLENQEPPQLNDHRQNNSSMTPHTLNIFPSQPMHAVAEPLPQSVVSKITNGAGSSSSTEPSMELSNKGNNNNGVAYAAEQPNKTPKSEGKGKAPMTSDGEHGVVKDPKTLRRLAQNREAARKSRLRKKAYVQQLESSRIRLSQLEQEIQRARAQGFMIGGNNGLLGGDPSVLALNNNLSGSSFFDNEYVKWLEDHTRLMHELRAAVEEHLPEHDLRGYVDNCLVHFEQFSNLKDLLSKVDVLHLITGTWTTPAERHLMWIGGFRPSYILKQVILNHIEPLTESQLLNIYGLQTSTEQTEDKMNSAFEMHRRILIDTIAAGSLHPPNNANEYNNQLFSAMSKIANIEPLARQAETLRHSTLLQLRQILTTRQTARCLLAISEYCQRLRALSSLWVTRGQHN</sequence>
<evidence type="ECO:0000256" key="8">
    <source>
        <dbReference type="SAM" id="Coils"/>
    </source>
</evidence>
<dbReference type="InterPro" id="IPR025422">
    <property type="entry name" value="TGA_domain"/>
</dbReference>
<dbReference type="EMBL" id="BAABME010006868">
    <property type="protein sequence ID" value="GAA0169496.1"/>
    <property type="molecule type" value="Genomic_DNA"/>
</dbReference>
<proteinExistence type="inferred from homology"/>
<feature type="compositionally biased region" description="Low complexity" evidence="9">
    <location>
        <begin position="133"/>
        <end position="144"/>
    </location>
</feature>
<accession>A0AAV3R1N6</accession>
<comment type="subcellular location">
    <subcellularLocation>
        <location evidence="1">Nucleus</location>
    </subcellularLocation>
</comment>
<dbReference type="PANTHER" id="PTHR45693">
    <property type="entry name" value="TRANSCRIPTION FACTOR TGA9"/>
    <property type="match status" value="1"/>
</dbReference>
<evidence type="ECO:0000256" key="1">
    <source>
        <dbReference type="ARBA" id="ARBA00004123"/>
    </source>
</evidence>
<evidence type="ECO:0000256" key="2">
    <source>
        <dbReference type="ARBA" id="ARBA00007163"/>
    </source>
</evidence>
<dbReference type="Pfam" id="PF14144">
    <property type="entry name" value="DOG1"/>
    <property type="match status" value="1"/>
</dbReference>
<gene>
    <name evidence="12" type="ORF">LIER_23970</name>
</gene>
<keyword evidence="5" id="KW-0010">Activator</keyword>
<dbReference type="GO" id="GO:0003700">
    <property type="term" value="F:DNA-binding transcription factor activity"/>
    <property type="evidence" value="ECO:0007669"/>
    <property type="project" value="InterPro"/>
</dbReference>
<keyword evidence="4 12" id="KW-0238">DNA-binding</keyword>
<evidence type="ECO:0000313" key="13">
    <source>
        <dbReference type="Proteomes" id="UP001454036"/>
    </source>
</evidence>
<feature type="compositionally biased region" description="Basic and acidic residues" evidence="9">
    <location>
        <begin position="177"/>
        <end position="188"/>
    </location>
</feature>
<dbReference type="SUPFAM" id="SSF57959">
    <property type="entry name" value="Leucine zipper domain"/>
    <property type="match status" value="1"/>
</dbReference>
<dbReference type="PANTHER" id="PTHR45693:SF13">
    <property type="entry name" value="TRANSCRIPTION FACTOR TGA10"/>
    <property type="match status" value="1"/>
</dbReference>
<evidence type="ECO:0000256" key="7">
    <source>
        <dbReference type="ARBA" id="ARBA00023242"/>
    </source>
</evidence>
<keyword evidence="8" id="KW-0175">Coiled coil</keyword>
<reference evidence="12 13" key="1">
    <citation type="submission" date="2024-01" db="EMBL/GenBank/DDBJ databases">
        <title>The complete chloroplast genome sequence of Lithospermum erythrorhizon: insights into the phylogenetic relationship among Boraginaceae species and the maternal lineages of purple gromwells.</title>
        <authorList>
            <person name="Okada T."/>
            <person name="Watanabe K."/>
        </authorList>
    </citation>
    <scope>NUCLEOTIDE SEQUENCE [LARGE SCALE GENOMIC DNA]</scope>
</reference>
<dbReference type="InterPro" id="IPR004827">
    <property type="entry name" value="bZIP"/>
</dbReference>
<protein>
    <submittedName>
        <fullName evidence="12">DNA-binding transcription factor</fullName>
    </submittedName>
</protein>
<evidence type="ECO:0000256" key="5">
    <source>
        <dbReference type="ARBA" id="ARBA00023159"/>
    </source>
</evidence>
<dbReference type="Proteomes" id="UP001454036">
    <property type="component" value="Unassembled WGS sequence"/>
</dbReference>
<feature type="domain" description="BZIP" evidence="10">
    <location>
        <begin position="185"/>
        <end position="229"/>
    </location>
</feature>
<keyword evidence="7" id="KW-0539">Nucleus</keyword>
<dbReference type="PROSITE" id="PS00036">
    <property type="entry name" value="BZIP_BASIC"/>
    <property type="match status" value="1"/>
</dbReference>
<keyword evidence="6" id="KW-0804">Transcription</keyword>
<dbReference type="Gene3D" id="1.20.5.170">
    <property type="match status" value="1"/>
</dbReference>
<feature type="domain" description="DOG1" evidence="11">
    <location>
        <begin position="260"/>
        <end position="475"/>
    </location>
</feature>
<dbReference type="AlphaFoldDB" id="A0AAV3R1N6"/>
<dbReference type="GO" id="GO:0043565">
    <property type="term" value="F:sequence-specific DNA binding"/>
    <property type="evidence" value="ECO:0007669"/>
    <property type="project" value="InterPro"/>
</dbReference>
<dbReference type="CDD" id="cd14708">
    <property type="entry name" value="bZIP_HBP1b-like"/>
    <property type="match status" value="1"/>
</dbReference>
<feature type="region of interest" description="Disordered" evidence="9">
    <location>
        <begin position="126"/>
        <end position="189"/>
    </location>
</feature>
<dbReference type="PROSITE" id="PS50217">
    <property type="entry name" value="BZIP"/>
    <property type="match status" value="1"/>
</dbReference>
<dbReference type="InterPro" id="IPR046347">
    <property type="entry name" value="bZIP_sf"/>
</dbReference>
<evidence type="ECO:0000259" key="11">
    <source>
        <dbReference type="PROSITE" id="PS51806"/>
    </source>
</evidence>
<evidence type="ECO:0000256" key="6">
    <source>
        <dbReference type="ARBA" id="ARBA00023163"/>
    </source>
</evidence>
<keyword evidence="13" id="KW-1185">Reference proteome</keyword>
<dbReference type="GO" id="GO:0006351">
    <property type="term" value="P:DNA-templated transcription"/>
    <property type="evidence" value="ECO:0007669"/>
    <property type="project" value="InterPro"/>
</dbReference>
<dbReference type="FunFam" id="1.20.5.170:FF:000019">
    <property type="entry name" value="BZIP family transcription factor"/>
    <property type="match status" value="1"/>
</dbReference>
<dbReference type="Pfam" id="PF00170">
    <property type="entry name" value="bZIP_1"/>
    <property type="match status" value="1"/>
</dbReference>
<dbReference type="SMART" id="SM00338">
    <property type="entry name" value="BRLZ"/>
    <property type="match status" value="1"/>
</dbReference>
<name>A0AAV3R1N6_LITER</name>
<dbReference type="GO" id="GO:0005634">
    <property type="term" value="C:nucleus"/>
    <property type="evidence" value="ECO:0007669"/>
    <property type="project" value="UniProtKB-SubCell"/>
</dbReference>
<dbReference type="PROSITE" id="PS51806">
    <property type="entry name" value="DOG1"/>
    <property type="match status" value="1"/>
</dbReference>
<comment type="similarity">
    <text evidence="2">Belongs to the bZIP family.</text>
</comment>